<reference evidence="1" key="1">
    <citation type="submission" date="2020-12" db="EMBL/GenBank/DDBJ databases">
        <title>Vagococcus allomyrinae sp. nov. and Enterococcus lavae sp. nov., isolated from the larvae of Allomyrina dichotoma.</title>
        <authorList>
            <person name="Lee S.D."/>
        </authorList>
    </citation>
    <scope>NUCLEOTIDE SEQUENCE</scope>
    <source>
        <strain evidence="1">BWB3-3</strain>
    </source>
</reference>
<protein>
    <submittedName>
        <fullName evidence="1">Uncharacterized protein</fullName>
    </submittedName>
</protein>
<dbReference type="RefSeq" id="WP_209525244.1">
    <property type="nucleotide sequence ID" value="NZ_JAEEGA010000002.1"/>
</dbReference>
<accession>A0A940P9D6</accession>
<comment type="caution">
    <text evidence="1">The sequence shown here is derived from an EMBL/GenBank/DDBJ whole genome shotgun (WGS) entry which is preliminary data.</text>
</comment>
<name>A0A940P9D6_9ENTE</name>
<organism evidence="1 2">
    <name type="scientific">Vagococcus allomyrinae</name>
    <dbReference type="NCBI Taxonomy" id="2794353"/>
    <lineage>
        <taxon>Bacteria</taxon>
        <taxon>Bacillati</taxon>
        <taxon>Bacillota</taxon>
        <taxon>Bacilli</taxon>
        <taxon>Lactobacillales</taxon>
        <taxon>Enterococcaceae</taxon>
        <taxon>Vagococcus</taxon>
    </lineage>
</organism>
<gene>
    <name evidence="1" type="ORF">I6N95_04925</name>
</gene>
<evidence type="ECO:0000313" key="2">
    <source>
        <dbReference type="Proteomes" id="UP000674938"/>
    </source>
</evidence>
<evidence type="ECO:0000313" key="1">
    <source>
        <dbReference type="EMBL" id="MBP1040352.1"/>
    </source>
</evidence>
<dbReference type="Proteomes" id="UP000674938">
    <property type="component" value="Unassembled WGS sequence"/>
</dbReference>
<sequence length="135" mass="15230">MSESLGFSLLKLSATEIEVKSISKKKNQSSTLSISFEDTDESFAENGQITILAEVNLTIRNFDFKIELLSVLEVDNPELLSYDSIIVTHKHEITKPVLLKASNLLATLNDQVSEYPILIDLHDILIRREKEELAK</sequence>
<keyword evidence="2" id="KW-1185">Reference proteome</keyword>
<proteinExistence type="predicted"/>
<dbReference type="AlphaFoldDB" id="A0A940P9D6"/>
<dbReference type="EMBL" id="JAEEGA010000002">
    <property type="protein sequence ID" value="MBP1040352.1"/>
    <property type="molecule type" value="Genomic_DNA"/>
</dbReference>